<keyword evidence="2" id="KW-1185">Reference proteome</keyword>
<dbReference type="RefSeq" id="WP_210420095.1">
    <property type="nucleotide sequence ID" value="NZ_CP042997.1"/>
</dbReference>
<dbReference type="EMBL" id="CP042997">
    <property type="protein sequence ID" value="QEH35544.1"/>
    <property type="molecule type" value="Genomic_DNA"/>
</dbReference>
<accession>A0A5B9W5R8</accession>
<dbReference type="KEGG" id="agv:OJF2_40970"/>
<proteinExistence type="predicted"/>
<evidence type="ECO:0000313" key="2">
    <source>
        <dbReference type="Proteomes" id="UP000324233"/>
    </source>
</evidence>
<dbReference type="AlphaFoldDB" id="A0A5B9W5R8"/>
<sequence>MTEDEWLSGTDVRAMLESLGRTLSERKARLFAVACCRPELFRDPRSLRVLEVAERHADGLAGDDEWMEIGSLRMDVEEPGRLGSAVYWAAESDVAPAFFASRASFYARSVSWEWLGELSAEEQEQAWDAIDEDESQPELGLDLDGPQADLLREIVGNPFRPAAFDPAWLRPEVTSLAQAIYEDRAFGRMPELAAHLERAGCTDRDILDHCRRAGGHVRSCWVLDAVLARR</sequence>
<dbReference type="Proteomes" id="UP000324233">
    <property type="component" value="Chromosome"/>
</dbReference>
<protein>
    <recommendedName>
        <fullName evidence="3">SMI1/KNR4 family protein</fullName>
    </recommendedName>
</protein>
<reference evidence="1 2" key="1">
    <citation type="submission" date="2019-08" db="EMBL/GenBank/DDBJ databases">
        <title>Deep-cultivation of Planctomycetes and their phenomic and genomic characterization uncovers novel biology.</title>
        <authorList>
            <person name="Wiegand S."/>
            <person name="Jogler M."/>
            <person name="Boedeker C."/>
            <person name="Pinto D."/>
            <person name="Vollmers J."/>
            <person name="Rivas-Marin E."/>
            <person name="Kohn T."/>
            <person name="Peeters S.H."/>
            <person name="Heuer A."/>
            <person name="Rast P."/>
            <person name="Oberbeckmann S."/>
            <person name="Bunk B."/>
            <person name="Jeske O."/>
            <person name="Meyerdierks A."/>
            <person name="Storesund J.E."/>
            <person name="Kallscheuer N."/>
            <person name="Luecker S."/>
            <person name="Lage O.M."/>
            <person name="Pohl T."/>
            <person name="Merkel B.J."/>
            <person name="Hornburger P."/>
            <person name="Mueller R.-W."/>
            <person name="Bruemmer F."/>
            <person name="Labrenz M."/>
            <person name="Spormann A.M."/>
            <person name="Op den Camp H."/>
            <person name="Overmann J."/>
            <person name="Amann R."/>
            <person name="Jetten M.S.M."/>
            <person name="Mascher T."/>
            <person name="Medema M.H."/>
            <person name="Devos D.P."/>
            <person name="Kaster A.-K."/>
            <person name="Ovreas L."/>
            <person name="Rohde M."/>
            <person name="Galperin M.Y."/>
            <person name="Jogler C."/>
        </authorList>
    </citation>
    <scope>NUCLEOTIDE SEQUENCE [LARGE SCALE GENOMIC DNA]</scope>
    <source>
        <strain evidence="1 2">OJF2</strain>
    </source>
</reference>
<name>A0A5B9W5R8_9BACT</name>
<evidence type="ECO:0000313" key="1">
    <source>
        <dbReference type="EMBL" id="QEH35544.1"/>
    </source>
</evidence>
<evidence type="ECO:0008006" key="3">
    <source>
        <dbReference type="Google" id="ProtNLM"/>
    </source>
</evidence>
<organism evidence="1 2">
    <name type="scientific">Aquisphaera giovannonii</name>
    <dbReference type="NCBI Taxonomy" id="406548"/>
    <lineage>
        <taxon>Bacteria</taxon>
        <taxon>Pseudomonadati</taxon>
        <taxon>Planctomycetota</taxon>
        <taxon>Planctomycetia</taxon>
        <taxon>Isosphaerales</taxon>
        <taxon>Isosphaeraceae</taxon>
        <taxon>Aquisphaera</taxon>
    </lineage>
</organism>
<gene>
    <name evidence="1" type="ORF">OJF2_40970</name>
</gene>